<evidence type="ECO:0000256" key="1">
    <source>
        <dbReference type="SAM" id="MobiDB-lite"/>
    </source>
</evidence>
<dbReference type="Proteomes" id="UP000691718">
    <property type="component" value="Unassembled WGS sequence"/>
</dbReference>
<dbReference type="EMBL" id="CAJQZP010000693">
    <property type="protein sequence ID" value="CAG4978299.1"/>
    <property type="molecule type" value="Genomic_DNA"/>
</dbReference>
<evidence type="ECO:0000313" key="3">
    <source>
        <dbReference type="Proteomes" id="UP000691718"/>
    </source>
</evidence>
<proteinExistence type="predicted"/>
<feature type="region of interest" description="Disordered" evidence="1">
    <location>
        <begin position="1"/>
        <end position="90"/>
    </location>
</feature>
<comment type="caution">
    <text evidence="2">The sequence shown here is derived from an EMBL/GenBank/DDBJ whole genome shotgun (WGS) entry which is preliminary data.</text>
</comment>
<name>A0A8S3WUF9_PARAO</name>
<reference evidence="2" key="1">
    <citation type="submission" date="2021-04" db="EMBL/GenBank/DDBJ databases">
        <authorList>
            <person name="Tunstrom K."/>
        </authorList>
    </citation>
    <scope>NUCLEOTIDE SEQUENCE</scope>
</reference>
<keyword evidence="3" id="KW-1185">Reference proteome</keyword>
<organism evidence="2 3">
    <name type="scientific">Parnassius apollo</name>
    <name type="common">Apollo butterfly</name>
    <name type="synonym">Papilio apollo</name>
    <dbReference type="NCBI Taxonomy" id="110799"/>
    <lineage>
        <taxon>Eukaryota</taxon>
        <taxon>Metazoa</taxon>
        <taxon>Ecdysozoa</taxon>
        <taxon>Arthropoda</taxon>
        <taxon>Hexapoda</taxon>
        <taxon>Insecta</taxon>
        <taxon>Pterygota</taxon>
        <taxon>Neoptera</taxon>
        <taxon>Endopterygota</taxon>
        <taxon>Lepidoptera</taxon>
        <taxon>Glossata</taxon>
        <taxon>Ditrysia</taxon>
        <taxon>Papilionoidea</taxon>
        <taxon>Papilionidae</taxon>
        <taxon>Parnassiinae</taxon>
        <taxon>Parnassini</taxon>
        <taxon>Parnassius</taxon>
        <taxon>Parnassius</taxon>
    </lineage>
</organism>
<gene>
    <name evidence="2" type="ORF">PAPOLLO_LOCUS9613</name>
</gene>
<accession>A0A8S3WUF9</accession>
<evidence type="ECO:0000313" key="2">
    <source>
        <dbReference type="EMBL" id="CAG4978299.1"/>
    </source>
</evidence>
<dbReference type="AlphaFoldDB" id="A0A8S3WUF9"/>
<sequence length="160" mass="18627">MQFQPRFEFGIPPSKQIKLPTQQPQQFGIKPQPPQQPTGYKPQLGVAPQLGYRPNFYQGHQPTGYRPPPHLQRPQFQSTDVSMRTAPPVEPRGFRMNELYVLNENCDNTYGDTPYHDVDHMQTEDEINYCKNPAILEYNEPELPQEIKNFQIEASNQSRR</sequence>
<protein>
    <submittedName>
        <fullName evidence="2">(apollo) hypothetical protein</fullName>
    </submittedName>
</protein>
<dbReference type="OrthoDB" id="7488542at2759"/>